<accession>A0A9P7GJL6</accession>
<evidence type="ECO:0000313" key="1">
    <source>
        <dbReference type="EMBL" id="KAG5651216.1"/>
    </source>
</evidence>
<proteinExistence type="predicted"/>
<dbReference type="Proteomes" id="UP000717328">
    <property type="component" value="Unassembled WGS sequence"/>
</dbReference>
<dbReference type="OrthoDB" id="6105938at2759"/>
<reference evidence="1" key="1">
    <citation type="submission" date="2021-02" db="EMBL/GenBank/DDBJ databases">
        <authorList>
            <person name="Nieuwenhuis M."/>
            <person name="Van De Peppel L.J.J."/>
        </authorList>
    </citation>
    <scope>NUCLEOTIDE SEQUENCE</scope>
    <source>
        <strain evidence="1">D49</strain>
    </source>
</reference>
<reference evidence="1" key="2">
    <citation type="submission" date="2021-10" db="EMBL/GenBank/DDBJ databases">
        <title>Phylogenomics reveals ancestral predisposition of the termite-cultivated fungus Termitomyces towards a domesticated lifestyle.</title>
        <authorList>
            <person name="Auxier B."/>
            <person name="Grum-Grzhimaylo A."/>
            <person name="Cardenas M.E."/>
            <person name="Lodge J.D."/>
            <person name="Laessoe T."/>
            <person name="Pedersen O."/>
            <person name="Smith M.E."/>
            <person name="Kuyper T.W."/>
            <person name="Franco-Molano E.A."/>
            <person name="Baroni T.J."/>
            <person name="Aanen D.K."/>
        </authorList>
    </citation>
    <scope>NUCLEOTIDE SEQUENCE</scope>
    <source>
        <strain evidence="1">D49</strain>
    </source>
</reference>
<dbReference type="PANTHER" id="PTHR38846">
    <property type="entry name" value="C3H1-TYPE DOMAIN-CONTAINING PROTEIN"/>
    <property type="match status" value="1"/>
</dbReference>
<gene>
    <name evidence="1" type="ORF">H0H81_009465</name>
</gene>
<dbReference type="AlphaFoldDB" id="A0A9P7GJL6"/>
<name>A0A9P7GJL6_9AGAR</name>
<dbReference type="PANTHER" id="PTHR38846:SF1">
    <property type="entry name" value="C3H1-TYPE DOMAIN-CONTAINING PROTEIN"/>
    <property type="match status" value="1"/>
</dbReference>
<protein>
    <submittedName>
        <fullName evidence="1">Uncharacterized protein</fullName>
    </submittedName>
</protein>
<dbReference type="EMBL" id="JABCKI010000278">
    <property type="protein sequence ID" value="KAG5651216.1"/>
    <property type="molecule type" value="Genomic_DNA"/>
</dbReference>
<evidence type="ECO:0000313" key="2">
    <source>
        <dbReference type="Proteomes" id="UP000717328"/>
    </source>
</evidence>
<feature type="non-terminal residue" evidence="1">
    <location>
        <position position="154"/>
    </location>
</feature>
<keyword evidence="2" id="KW-1185">Reference proteome</keyword>
<comment type="caution">
    <text evidence="1">The sequence shown here is derived from an EMBL/GenBank/DDBJ whole genome shotgun (WGS) entry which is preliminary data.</text>
</comment>
<sequence>GFVYDPTEPAWDEFYRLSDMLEWDRDMKSIQRNVFKDALVQAFNAIYGTDENDMASWQNLCSVLHVTPMPEGLTACREAVRGIYVNLVDLVDLPNSSDPIIIFDNEVALSEYTLGRGKIFPRESALAGGLLKHLLRNILNPRTLQVKPRRRGKN</sequence>
<organism evidence="1 2">
    <name type="scientific">Sphagnurus paluster</name>
    <dbReference type="NCBI Taxonomy" id="117069"/>
    <lineage>
        <taxon>Eukaryota</taxon>
        <taxon>Fungi</taxon>
        <taxon>Dikarya</taxon>
        <taxon>Basidiomycota</taxon>
        <taxon>Agaricomycotina</taxon>
        <taxon>Agaricomycetes</taxon>
        <taxon>Agaricomycetidae</taxon>
        <taxon>Agaricales</taxon>
        <taxon>Tricholomatineae</taxon>
        <taxon>Lyophyllaceae</taxon>
        <taxon>Sphagnurus</taxon>
    </lineage>
</organism>